<keyword evidence="5" id="KW-0325">Glycoprotein</keyword>
<dbReference type="InterPro" id="IPR011042">
    <property type="entry name" value="6-blade_b-propeller_TolB-like"/>
</dbReference>
<evidence type="ECO:0000256" key="2">
    <source>
        <dbReference type="ARBA" id="ARBA00022692"/>
    </source>
</evidence>
<evidence type="ECO:0000256" key="5">
    <source>
        <dbReference type="ARBA" id="ARBA00023180"/>
    </source>
</evidence>
<feature type="transmembrane region" description="Helical" evidence="7">
    <location>
        <begin position="668"/>
        <end position="690"/>
    </location>
</feature>
<keyword evidence="10" id="KW-1185">Reference proteome</keyword>
<evidence type="ECO:0000259" key="8">
    <source>
        <dbReference type="PROSITE" id="PS50259"/>
    </source>
</evidence>
<dbReference type="InterPro" id="IPR017868">
    <property type="entry name" value="Filamin/ABP280_repeat-like"/>
</dbReference>
<dbReference type="AlphaFoldDB" id="A0A9W7DRX4"/>
<evidence type="ECO:0000256" key="6">
    <source>
        <dbReference type="PROSITE-ProRule" id="PRU00087"/>
    </source>
</evidence>
<sequence>MEDCCKYAEQPMFATSSSDRIAFYMSENDEYVRFAEDPEKLPMSKEARNVNFIDFSPDGQKLYFTSPRISQSTHVPSVSVWDVASAQHIAENCDGTMLGEVNFSPNVFRVSPYGENLHYVHDNNGTTSIIFRYPPDGCSASNKEVVFNVKDWQPVDFAFGSENVLFVLAYNVGYKIFKVDLTTMVPTEIGTTYTGVSYYLECSETEIWTLSDTNRRITFTGIEAFDDDSFYVSTGLGTTQLECSTGVRSFYNPSTVYGFNSDGTQRRDGNNNLITYGSRILGGRIIDGFSVRKGLNGHLYVSDYSFGLPWVIDRTDGFTIGRLGSSFGMLIFAHQMAFNPGPFGPRCDVVLSGTNVKASEALTVTVDVLNGNGDPFCGEPHLTAVQSGYTWFGEAPSYNSMISEFRDFKRDEALCHRWHVDIVGEVASLVYEDGLSNQVIDYRLKDYCNLRPEGSRCDLDDFKFSVSDRGDGTYELCTRFGPAGVHVVEIHLSTAGVYLPVKSSPLSVFVNPGEPLGRMSSGMGAGLDSIKARSGEENVFYVQARDSRGNNVPKVDLVEEDLQVVVRVWSKEGGGDGADGDSGSQKLTVSTSVELSADGRFKVCYVVSGSLSSDSDYLLAALDVKIRGEDVMLETVDGMEGKVLDGYVVRQGERIVKFEMSPSMRATLLFESVFLIASCLLFIGLVKYWESENAIKFSQRKFLYIILWGIMALYVSFLLMVAKRMDDTLCALENFAFHLSVWVIMLALGCKTYRTNKIANNKYMKRVRITDWMLLRVMGAAVLAVLALLAVQAAKYPARVYERVGTPRLTEGDVKLTYVVDMCSAGISPVSSILWIGEISGVIYLAVLAHFTRKVPSAFAEAKYIALSIYNIILIISFMAIMVLAVKIDTDFPEL</sequence>
<dbReference type="Proteomes" id="UP001165082">
    <property type="component" value="Unassembled WGS sequence"/>
</dbReference>
<dbReference type="PROSITE" id="PS50194">
    <property type="entry name" value="FILAMIN_REPEAT"/>
    <property type="match status" value="1"/>
</dbReference>
<feature type="transmembrane region" description="Helical" evidence="7">
    <location>
        <begin position="832"/>
        <end position="852"/>
    </location>
</feature>
<feature type="transmembrane region" description="Helical" evidence="7">
    <location>
        <begin position="735"/>
        <end position="753"/>
    </location>
</feature>
<dbReference type="InterPro" id="IPR017978">
    <property type="entry name" value="GPCR_3_C"/>
</dbReference>
<organism evidence="9 10">
    <name type="scientific">Triparma retinervis</name>
    <dbReference type="NCBI Taxonomy" id="2557542"/>
    <lineage>
        <taxon>Eukaryota</taxon>
        <taxon>Sar</taxon>
        <taxon>Stramenopiles</taxon>
        <taxon>Ochrophyta</taxon>
        <taxon>Bolidophyceae</taxon>
        <taxon>Parmales</taxon>
        <taxon>Triparmaceae</taxon>
        <taxon>Triparma</taxon>
    </lineage>
</organism>
<dbReference type="PROSITE" id="PS50259">
    <property type="entry name" value="G_PROTEIN_RECEP_F3_4"/>
    <property type="match status" value="1"/>
</dbReference>
<dbReference type="EMBL" id="BRXZ01000791">
    <property type="protein sequence ID" value="GMH53989.1"/>
    <property type="molecule type" value="Genomic_DNA"/>
</dbReference>
<evidence type="ECO:0000256" key="4">
    <source>
        <dbReference type="ARBA" id="ARBA00023136"/>
    </source>
</evidence>
<evidence type="ECO:0000256" key="7">
    <source>
        <dbReference type="SAM" id="Phobius"/>
    </source>
</evidence>
<dbReference type="OrthoDB" id="193034at2759"/>
<dbReference type="InterPro" id="IPR013783">
    <property type="entry name" value="Ig-like_fold"/>
</dbReference>
<feature type="transmembrane region" description="Helical" evidence="7">
    <location>
        <begin position="864"/>
        <end position="886"/>
    </location>
</feature>
<keyword evidence="3 7" id="KW-1133">Transmembrane helix</keyword>
<dbReference type="SUPFAM" id="SSF75011">
    <property type="entry name" value="3-carboxy-cis,cis-mucoante lactonizing enzyme"/>
    <property type="match status" value="1"/>
</dbReference>
<dbReference type="PANTHER" id="PTHR24060">
    <property type="entry name" value="METABOTROPIC GLUTAMATE RECEPTOR"/>
    <property type="match status" value="1"/>
</dbReference>
<dbReference type="Gene3D" id="2.120.10.30">
    <property type="entry name" value="TolB, C-terminal domain"/>
    <property type="match status" value="1"/>
</dbReference>
<dbReference type="GO" id="GO:0016020">
    <property type="term" value="C:membrane"/>
    <property type="evidence" value="ECO:0007669"/>
    <property type="project" value="UniProtKB-SubCell"/>
</dbReference>
<keyword evidence="4 7" id="KW-0472">Membrane</keyword>
<comment type="subcellular location">
    <subcellularLocation>
        <location evidence="1">Membrane</location>
        <topology evidence="1">Multi-pass membrane protein</topology>
    </subcellularLocation>
</comment>
<evidence type="ECO:0000313" key="9">
    <source>
        <dbReference type="EMBL" id="GMH53989.1"/>
    </source>
</evidence>
<reference evidence="9" key="1">
    <citation type="submission" date="2022-07" db="EMBL/GenBank/DDBJ databases">
        <title>Genome analysis of Parmales, a sister group of diatoms, reveals the evolutionary specialization of diatoms from phago-mixotrophs to photoautotrophs.</title>
        <authorList>
            <person name="Ban H."/>
            <person name="Sato S."/>
            <person name="Yoshikawa S."/>
            <person name="Kazumasa Y."/>
            <person name="Nakamura Y."/>
            <person name="Ichinomiya M."/>
            <person name="Saitoh K."/>
            <person name="Sato N."/>
            <person name="Blanc-Mathieu R."/>
            <person name="Endo H."/>
            <person name="Kuwata A."/>
            <person name="Ogata H."/>
        </authorList>
    </citation>
    <scope>NUCLEOTIDE SEQUENCE</scope>
</reference>
<gene>
    <name evidence="9" type="ORF">TrRE_jg4525</name>
</gene>
<feature type="domain" description="G-protein coupled receptors family 3 profile" evidence="8">
    <location>
        <begin position="664"/>
        <end position="884"/>
    </location>
</feature>
<protein>
    <recommendedName>
        <fullName evidence="8">G-protein coupled receptors family 3 profile domain-containing protein</fullName>
    </recommendedName>
</protein>
<feature type="non-terminal residue" evidence="9">
    <location>
        <position position="1"/>
    </location>
</feature>
<name>A0A9W7DRX4_9STRA</name>
<dbReference type="Pfam" id="PF00003">
    <property type="entry name" value="7tm_3"/>
    <property type="match status" value="1"/>
</dbReference>
<evidence type="ECO:0000256" key="1">
    <source>
        <dbReference type="ARBA" id="ARBA00004141"/>
    </source>
</evidence>
<accession>A0A9W7DRX4</accession>
<dbReference type="GO" id="GO:0004930">
    <property type="term" value="F:G protein-coupled receptor activity"/>
    <property type="evidence" value="ECO:0007669"/>
    <property type="project" value="InterPro"/>
</dbReference>
<keyword evidence="2 7" id="KW-0812">Transmembrane</keyword>
<evidence type="ECO:0000256" key="3">
    <source>
        <dbReference type="ARBA" id="ARBA00022989"/>
    </source>
</evidence>
<comment type="caution">
    <text evidence="9">The sequence shown here is derived from an EMBL/GenBank/DDBJ whole genome shotgun (WGS) entry which is preliminary data.</text>
</comment>
<feature type="transmembrane region" description="Helical" evidence="7">
    <location>
        <begin position="774"/>
        <end position="794"/>
    </location>
</feature>
<proteinExistence type="predicted"/>
<dbReference type="Gene3D" id="2.60.40.10">
    <property type="entry name" value="Immunoglobulins"/>
    <property type="match status" value="1"/>
</dbReference>
<feature type="transmembrane region" description="Helical" evidence="7">
    <location>
        <begin position="702"/>
        <end position="723"/>
    </location>
</feature>
<feature type="repeat" description="Filamin" evidence="6">
    <location>
        <begin position="452"/>
        <end position="510"/>
    </location>
</feature>
<dbReference type="InterPro" id="IPR050726">
    <property type="entry name" value="mGluR"/>
</dbReference>
<evidence type="ECO:0000313" key="10">
    <source>
        <dbReference type="Proteomes" id="UP001165082"/>
    </source>
</evidence>